<comment type="caution">
    <text evidence="1">The sequence shown here is derived from an EMBL/GenBank/DDBJ whole genome shotgun (WGS) entry which is preliminary data.</text>
</comment>
<dbReference type="EMBL" id="JAEPRJ010000001">
    <property type="protein sequence ID" value="MBK5897981.1"/>
    <property type="molecule type" value="Genomic_DNA"/>
</dbReference>
<dbReference type="Proteomes" id="UP000604730">
    <property type="component" value="Unassembled WGS sequence"/>
</dbReference>
<dbReference type="RefSeq" id="WP_208429432.1">
    <property type="nucleotide sequence ID" value="NZ_JAEPRJ010000001.1"/>
</dbReference>
<evidence type="ECO:0000313" key="1">
    <source>
        <dbReference type="EMBL" id="MBK5897981.1"/>
    </source>
</evidence>
<proteinExistence type="predicted"/>
<gene>
    <name evidence="1" type="ORF">JJN12_09370</name>
</gene>
<keyword evidence="2" id="KW-1185">Reference proteome</keyword>
<evidence type="ECO:0000313" key="2">
    <source>
        <dbReference type="Proteomes" id="UP000604730"/>
    </source>
</evidence>
<sequence>MCNLSQGIVDRVTAEVTAEVTAKNLIDFIMNMYNNKFSLEQISLATKKSVDEVKKIIEEKEAVLV</sequence>
<accession>A0ABS1J1E1</accession>
<organism evidence="1 2">
    <name type="scientific">Catonella massiliensis</name>
    <dbReference type="NCBI Taxonomy" id="2799636"/>
    <lineage>
        <taxon>Bacteria</taxon>
        <taxon>Bacillati</taxon>
        <taxon>Bacillota</taxon>
        <taxon>Clostridia</taxon>
        <taxon>Lachnospirales</taxon>
        <taxon>Lachnospiraceae</taxon>
        <taxon>Catonella</taxon>
    </lineage>
</organism>
<protein>
    <submittedName>
        <fullName evidence="1">Uncharacterized protein</fullName>
    </submittedName>
</protein>
<reference evidence="1 2" key="1">
    <citation type="submission" date="2021-01" db="EMBL/GenBank/DDBJ databases">
        <title>Isolation and description of Catonella massiliensis sp. nov., a novel Catonella species, isolated from a stable periodontitis subject.</title>
        <authorList>
            <person name="Antezack A."/>
            <person name="Boxberger M."/>
            <person name="La Scola B."/>
            <person name="Monnet-Corti V."/>
        </authorList>
    </citation>
    <scope>NUCLEOTIDE SEQUENCE [LARGE SCALE GENOMIC DNA]</scope>
    <source>
        <strain evidence="1 2">Marseille-Q4567</strain>
    </source>
</reference>
<name>A0ABS1J1E1_9FIRM</name>